<dbReference type="OrthoDB" id="9986177at2759"/>
<dbReference type="GO" id="GO:0002115">
    <property type="term" value="P:store-operated calcium entry"/>
    <property type="evidence" value="ECO:0007669"/>
    <property type="project" value="TreeGrafter"/>
</dbReference>
<name>A0A3P7LZ36_CYLGO</name>
<accession>A0A3P7LZ36</accession>
<protein>
    <recommendedName>
        <fullName evidence="2">STIM1/2 Orai1-activating region domain-containing protein</fullName>
    </recommendedName>
</protein>
<dbReference type="PANTHER" id="PTHR15136">
    <property type="entry name" value="STROMAL INTERACTION MOLECULE HOMOLOG"/>
    <property type="match status" value="1"/>
</dbReference>
<evidence type="ECO:0000313" key="4">
    <source>
        <dbReference type="Proteomes" id="UP000271889"/>
    </source>
</evidence>
<feature type="compositionally biased region" description="Basic and acidic residues" evidence="1">
    <location>
        <begin position="24"/>
        <end position="37"/>
    </location>
</feature>
<proteinExistence type="predicted"/>
<dbReference type="InterPro" id="IPR032393">
    <property type="entry name" value="SOAR_STIM1/2"/>
</dbReference>
<dbReference type="Gene3D" id="1.10.287.3550">
    <property type="match status" value="1"/>
</dbReference>
<dbReference type="Proteomes" id="UP000271889">
    <property type="component" value="Unassembled WGS sequence"/>
</dbReference>
<dbReference type="GO" id="GO:0006874">
    <property type="term" value="P:intracellular calcium ion homeostasis"/>
    <property type="evidence" value="ECO:0007669"/>
    <property type="project" value="TreeGrafter"/>
</dbReference>
<evidence type="ECO:0000259" key="2">
    <source>
        <dbReference type="Pfam" id="PF16533"/>
    </source>
</evidence>
<dbReference type="GO" id="GO:0005886">
    <property type="term" value="C:plasma membrane"/>
    <property type="evidence" value="ECO:0007669"/>
    <property type="project" value="TreeGrafter"/>
</dbReference>
<feature type="domain" description="STIM1/2 Orai1-activating region" evidence="2">
    <location>
        <begin position="69"/>
        <end position="168"/>
    </location>
</feature>
<feature type="region of interest" description="Disordered" evidence="1">
    <location>
        <begin position="24"/>
        <end position="45"/>
    </location>
</feature>
<dbReference type="InterPro" id="IPR037608">
    <property type="entry name" value="STIM1/2"/>
</dbReference>
<organism evidence="3 4">
    <name type="scientific">Cylicostephanus goldi</name>
    <name type="common">Nematode worm</name>
    <dbReference type="NCBI Taxonomy" id="71465"/>
    <lineage>
        <taxon>Eukaryota</taxon>
        <taxon>Metazoa</taxon>
        <taxon>Ecdysozoa</taxon>
        <taxon>Nematoda</taxon>
        <taxon>Chromadorea</taxon>
        <taxon>Rhabditida</taxon>
        <taxon>Rhabditina</taxon>
        <taxon>Rhabditomorpha</taxon>
        <taxon>Strongyloidea</taxon>
        <taxon>Strongylidae</taxon>
        <taxon>Cylicostephanus</taxon>
    </lineage>
</organism>
<dbReference type="EMBL" id="UYRV01106334">
    <property type="protein sequence ID" value="VDN22255.1"/>
    <property type="molecule type" value="Genomic_DNA"/>
</dbReference>
<reference evidence="3 4" key="1">
    <citation type="submission" date="2018-11" db="EMBL/GenBank/DDBJ databases">
        <authorList>
            <consortium name="Pathogen Informatics"/>
        </authorList>
    </citation>
    <scope>NUCLEOTIDE SEQUENCE [LARGE SCALE GENOMIC DNA]</scope>
</reference>
<dbReference type="CDD" id="cd11722">
    <property type="entry name" value="SOAR"/>
    <property type="match status" value="1"/>
</dbReference>
<dbReference type="Pfam" id="PF16533">
    <property type="entry name" value="SOAR"/>
    <property type="match status" value="1"/>
</dbReference>
<dbReference type="GO" id="GO:0005246">
    <property type="term" value="F:calcium channel regulator activity"/>
    <property type="evidence" value="ECO:0007669"/>
    <property type="project" value="InterPro"/>
</dbReference>
<dbReference type="AlphaFoldDB" id="A0A3P7LZ36"/>
<dbReference type="GO" id="GO:0005783">
    <property type="term" value="C:endoplasmic reticulum"/>
    <property type="evidence" value="ECO:0007669"/>
    <property type="project" value="TreeGrafter"/>
</dbReference>
<dbReference type="GO" id="GO:0005509">
    <property type="term" value="F:calcium ion binding"/>
    <property type="evidence" value="ECO:0007669"/>
    <property type="project" value="TreeGrafter"/>
</dbReference>
<evidence type="ECO:0000313" key="3">
    <source>
        <dbReference type="EMBL" id="VDN22255.1"/>
    </source>
</evidence>
<keyword evidence="4" id="KW-1185">Reference proteome</keyword>
<evidence type="ECO:0000256" key="1">
    <source>
        <dbReference type="SAM" id="MobiDB-lite"/>
    </source>
</evidence>
<dbReference type="PANTHER" id="PTHR15136:SF5">
    <property type="entry name" value="STROMAL INTERACTION MOLECULE HOMOLOG"/>
    <property type="match status" value="1"/>
</dbReference>
<gene>
    <name evidence="3" type="ORF">CGOC_LOCUS9256</name>
</gene>
<sequence length="236" mass="26839">MQVTELSQKLKELKNMENEFDSVQKKWNEERNKRSTADGEVSQTEVDSLRVQLEEAERRLEENGTGGVPLALQPLLRKTCEVEMAFLEKQKQECMKEMREAIELVDRLQKKQSSVISSLKLATGASSSSDQVDSKIFALKSRMDKIQVLTRETQERWLQIESLCGFNILYMNEFIFLKGTKQFFNIWFGILEKVVANIPEAVPLMQRSTSSSHFYGANSGMSESSDNVSSSSGSFL</sequence>